<name>A0ACC3BRC5_PYRYE</name>
<evidence type="ECO:0000313" key="1">
    <source>
        <dbReference type="EMBL" id="KAK1860300.1"/>
    </source>
</evidence>
<evidence type="ECO:0000313" key="2">
    <source>
        <dbReference type="Proteomes" id="UP000798662"/>
    </source>
</evidence>
<comment type="caution">
    <text evidence="1">The sequence shown here is derived from an EMBL/GenBank/DDBJ whole genome shotgun (WGS) entry which is preliminary data.</text>
</comment>
<protein>
    <submittedName>
        <fullName evidence="1">Uncharacterized protein</fullName>
    </submittedName>
</protein>
<keyword evidence="2" id="KW-1185">Reference proteome</keyword>
<sequence>MKQMASTLTAIYDSFAAVPVKLFNLTDAVSSANAKLESHGQAIANLGSLVSGLQTSVNSLKSSVLKRLPAGTAANDGSDAEEEDTSAALLFSDEEPKEPTEASKVRRVGIHAADVKTLSLQKAFVKQAQAKADARVLEMNSMIAIRRVLNDTLTVSLSSATTAAAVYRDNEAFADLILESTKQHMGSTDAEARAFLKSTISQPMKHRGGAVYDGSPSLASSSSSDDTKAILGEKLKATPVAVRAIVPLQAVQPHLIEAIKKRVIVAFCRHVGLPVSKLTLMKALEWMSKLEYTKSDDGQKALCAGVVVMYKYLGATDRVQAGGVGSGKVVSMSIGHYALALCVVRHFLEAAVSRACNKSTRRTGAEPGMYVRWRTSLQRVDKFLLSDGEAHNGIILVDGPDQNRAVLHSSDDDMVNRLYKIQTDDDERYERLLQRFKAETLTRLTQAAATDGDVPGVLGGRQ</sequence>
<gene>
    <name evidence="1" type="ORF">I4F81_002889</name>
</gene>
<accession>A0ACC3BRC5</accession>
<organism evidence="1 2">
    <name type="scientific">Pyropia yezoensis</name>
    <name type="common">Susabi-nori</name>
    <name type="synonym">Porphyra yezoensis</name>
    <dbReference type="NCBI Taxonomy" id="2788"/>
    <lineage>
        <taxon>Eukaryota</taxon>
        <taxon>Rhodophyta</taxon>
        <taxon>Bangiophyceae</taxon>
        <taxon>Bangiales</taxon>
        <taxon>Bangiaceae</taxon>
        <taxon>Pyropia</taxon>
    </lineage>
</organism>
<reference evidence="1" key="1">
    <citation type="submission" date="2019-11" db="EMBL/GenBank/DDBJ databases">
        <title>Nori genome reveals adaptations in red seaweeds to the harsh intertidal environment.</title>
        <authorList>
            <person name="Wang D."/>
            <person name="Mao Y."/>
        </authorList>
    </citation>
    <scope>NUCLEOTIDE SEQUENCE</scope>
    <source>
        <tissue evidence="1">Gametophyte</tissue>
    </source>
</reference>
<proteinExistence type="predicted"/>
<dbReference type="Proteomes" id="UP000798662">
    <property type="component" value="Chromosome 1"/>
</dbReference>
<dbReference type="EMBL" id="CM020618">
    <property type="protein sequence ID" value="KAK1860300.1"/>
    <property type="molecule type" value="Genomic_DNA"/>
</dbReference>